<protein>
    <recommendedName>
        <fullName evidence="3">Cell division protein ZapB</fullName>
    </recommendedName>
</protein>
<dbReference type="AlphaFoldDB" id="A0A7C4W3F7"/>
<evidence type="ECO:0000256" key="1">
    <source>
        <dbReference type="SAM" id="Coils"/>
    </source>
</evidence>
<feature type="coiled-coil region" evidence="1">
    <location>
        <begin position="5"/>
        <end position="63"/>
    </location>
</feature>
<reference evidence="2" key="1">
    <citation type="journal article" date="2020" name="mSystems">
        <title>Genome- and Community-Level Interaction Insights into Carbon Utilization and Element Cycling Functions of Hydrothermarchaeota in Hydrothermal Sediment.</title>
        <authorList>
            <person name="Zhou Z."/>
            <person name="Liu Y."/>
            <person name="Xu W."/>
            <person name="Pan J."/>
            <person name="Luo Z.H."/>
            <person name="Li M."/>
        </authorList>
    </citation>
    <scope>NUCLEOTIDE SEQUENCE [LARGE SCALE GENOMIC DNA]</scope>
    <source>
        <strain evidence="2">SpSt-609</strain>
    </source>
</reference>
<name>A0A7C4W3F7_9BACT</name>
<gene>
    <name evidence="2" type="ORF">ENT77_03330</name>
</gene>
<dbReference type="EMBL" id="DSZY01000014">
    <property type="protein sequence ID" value="HGU40212.1"/>
    <property type="molecule type" value="Genomic_DNA"/>
</dbReference>
<organism evidence="2">
    <name type="scientific">Fervidobacterium thailandense</name>
    <dbReference type="NCBI Taxonomy" id="1008305"/>
    <lineage>
        <taxon>Bacteria</taxon>
        <taxon>Thermotogati</taxon>
        <taxon>Thermotogota</taxon>
        <taxon>Thermotogae</taxon>
        <taxon>Thermotogales</taxon>
        <taxon>Fervidobacteriaceae</taxon>
        <taxon>Fervidobacterium</taxon>
    </lineage>
</organism>
<accession>A0A7C4W3F7</accession>
<sequence>MVDKVDELERLIEGLITSYSELKRENEKLWQELNRAIERISELEKEKSELERLLRSNEEVINKLIIRVKDLMNILEVSDHEEG</sequence>
<dbReference type="SUPFAM" id="SSF90257">
    <property type="entry name" value="Myosin rod fragments"/>
    <property type="match status" value="1"/>
</dbReference>
<comment type="caution">
    <text evidence="2">The sequence shown here is derived from an EMBL/GenBank/DDBJ whole genome shotgun (WGS) entry which is preliminary data.</text>
</comment>
<proteinExistence type="predicted"/>
<evidence type="ECO:0000313" key="2">
    <source>
        <dbReference type="EMBL" id="HGU40212.1"/>
    </source>
</evidence>
<evidence type="ECO:0008006" key="3">
    <source>
        <dbReference type="Google" id="ProtNLM"/>
    </source>
</evidence>
<dbReference type="Gene3D" id="1.20.5.4090">
    <property type="match status" value="1"/>
</dbReference>
<keyword evidence="1" id="KW-0175">Coiled coil</keyword>